<dbReference type="Proteomes" id="UP000215002">
    <property type="component" value="Chromosome"/>
</dbReference>
<sequence length="702" mass="76794">MGIMGFLRERMGKILAFFIGLALLAFIVGEVVRSGGSFFRDDRNLLGEVGGEKVAYDEYNKRYEQNTAQFKQQSGQANLTPQIVAYVQENTWNTVISQMILNKEVDKLGLVVGDDETKSMISGNNPDQQIVQAFGNPQTGKVDMNKLNTFLTNLNASKADDPLRQQWRDFTTQLIESKLSQKYVAIVTNGLYVNSLDAKDDYTAKNKLANFKYVSLDYASVPDNKITVTDADYQSYYDEHKTEFKAAQELRTFNYVSFNASPSKADSAAIKQQAEKVATEFKASSNDSLFVQINSETKMPLVYLHKGRLEPKLDSVMFNASKGFMYGPYLSGSSYKIAKLVDTRVEPDSVKARHILIDDKSIGLDKAMAKADSLKKLIEGGKSFADLANLYSVDKNSAVKGGDLGTFGRGAMIPVFDDAVFEAKKGDLKIVASQFGVHLFQVEDQKGSSKVVKVALVDVPLKSSSATQTAAYSKAQAFLGTLTKENFDATAKKEGLQLKTASDVTGIAASFPGVESGRDIVKWAFGAEKGDFSDKVYITGDQYIVAHLTEVKPKGQLSLDAVKKQIESLVKNKVKGKQLVDKLQGALNGSSTIDQVAQKAGSKVVPLQNIVFANPVIPGSSAEYKVIGTVFGSQPNKLSKPVEGQQGVFVFSVDSFINPAALTNAVREKDQLGQALLQRAEPQLFDALKDKANVKDYRAKFL</sequence>
<dbReference type="InterPro" id="IPR046357">
    <property type="entry name" value="PPIase_dom_sf"/>
</dbReference>
<dbReference type="Pfam" id="PF13145">
    <property type="entry name" value="Rotamase_2"/>
    <property type="match status" value="1"/>
</dbReference>
<evidence type="ECO:0000256" key="7">
    <source>
        <dbReference type="ARBA" id="ARBA00023186"/>
    </source>
</evidence>
<evidence type="ECO:0000256" key="9">
    <source>
        <dbReference type="ARBA" id="ARBA00040743"/>
    </source>
</evidence>
<feature type="domain" description="PpiC" evidence="12">
    <location>
        <begin position="347"/>
        <end position="444"/>
    </location>
</feature>
<dbReference type="PANTHER" id="PTHR47529">
    <property type="entry name" value="PEPTIDYL-PROLYL CIS-TRANS ISOMERASE D"/>
    <property type="match status" value="1"/>
</dbReference>
<keyword evidence="5" id="KW-1133">Transmembrane helix</keyword>
<name>A0A223P1U6_9SPHI</name>
<proteinExistence type="inferred from homology"/>
<dbReference type="Pfam" id="PF13616">
    <property type="entry name" value="Rotamase_3"/>
    <property type="match status" value="1"/>
</dbReference>
<accession>A0A223P1U6</accession>
<evidence type="ECO:0000256" key="10">
    <source>
        <dbReference type="ARBA" id="ARBA00042775"/>
    </source>
</evidence>
<dbReference type="Gene3D" id="3.10.50.40">
    <property type="match status" value="2"/>
</dbReference>
<dbReference type="SUPFAM" id="SSF54534">
    <property type="entry name" value="FKBP-like"/>
    <property type="match status" value="1"/>
</dbReference>
<evidence type="ECO:0000256" key="1">
    <source>
        <dbReference type="ARBA" id="ARBA00004382"/>
    </source>
</evidence>
<evidence type="ECO:0000256" key="3">
    <source>
        <dbReference type="ARBA" id="ARBA00022519"/>
    </source>
</evidence>
<keyword evidence="6" id="KW-0472">Membrane</keyword>
<dbReference type="KEGG" id="muc:MuYL_4244"/>
<evidence type="ECO:0000256" key="4">
    <source>
        <dbReference type="ARBA" id="ARBA00022692"/>
    </source>
</evidence>
<keyword evidence="2" id="KW-1003">Cell membrane</keyword>
<evidence type="ECO:0000256" key="6">
    <source>
        <dbReference type="ARBA" id="ARBA00023136"/>
    </source>
</evidence>
<organism evidence="13 14">
    <name type="scientific">Mucilaginibacter xinganensis</name>
    <dbReference type="NCBI Taxonomy" id="1234841"/>
    <lineage>
        <taxon>Bacteria</taxon>
        <taxon>Pseudomonadati</taxon>
        <taxon>Bacteroidota</taxon>
        <taxon>Sphingobacteriia</taxon>
        <taxon>Sphingobacteriales</taxon>
        <taxon>Sphingobacteriaceae</taxon>
        <taxon>Mucilaginibacter</taxon>
    </lineage>
</organism>
<dbReference type="GO" id="GO:0005886">
    <property type="term" value="C:plasma membrane"/>
    <property type="evidence" value="ECO:0007669"/>
    <property type="project" value="UniProtKB-SubCell"/>
</dbReference>
<dbReference type="PANTHER" id="PTHR47529:SF1">
    <property type="entry name" value="PERIPLASMIC CHAPERONE PPID"/>
    <property type="match status" value="1"/>
</dbReference>
<evidence type="ECO:0000256" key="2">
    <source>
        <dbReference type="ARBA" id="ARBA00022475"/>
    </source>
</evidence>
<dbReference type="EMBL" id="CP022743">
    <property type="protein sequence ID" value="ASU36129.1"/>
    <property type="molecule type" value="Genomic_DNA"/>
</dbReference>
<keyword evidence="14" id="KW-1185">Reference proteome</keyword>
<dbReference type="InterPro" id="IPR052029">
    <property type="entry name" value="PpiD_chaperone"/>
</dbReference>
<evidence type="ECO:0000313" key="13">
    <source>
        <dbReference type="EMBL" id="ASU36129.1"/>
    </source>
</evidence>
<protein>
    <recommendedName>
        <fullName evidence="9">Periplasmic chaperone PpiD</fullName>
    </recommendedName>
    <alternativeName>
        <fullName evidence="10">Periplasmic folding chaperone</fullName>
    </alternativeName>
</protein>
<dbReference type="AlphaFoldDB" id="A0A223P1U6"/>
<keyword evidence="11" id="KW-0697">Rotamase</keyword>
<evidence type="ECO:0000313" key="14">
    <source>
        <dbReference type="Proteomes" id="UP000215002"/>
    </source>
</evidence>
<keyword evidence="7" id="KW-0143">Chaperone</keyword>
<dbReference type="InterPro" id="IPR027304">
    <property type="entry name" value="Trigger_fact/SurA_dom_sf"/>
</dbReference>
<comment type="subcellular location">
    <subcellularLocation>
        <location evidence="1">Cell inner membrane</location>
        <topology evidence="1">Single-pass type II membrane protein</topology>
        <orientation evidence="1">Periplasmic side</orientation>
    </subcellularLocation>
</comment>
<dbReference type="Pfam" id="PF13623">
    <property type="entry name" value="SurA_N_2"/>
    <property type="match status" value="1"/>
</dbReference>
<dbReference type="InterPro" id="IPR000297">
    <property type="entry name" value="PPIase_PpiC"/>
</dbReference>
<comment type="similarity">
    <text evidence="8">Belongs to the PpiD chaperone family.</text>
</comment>
<dbReference type="GO" id="GO:0003755">
    <property type="term" value="F:peptidyl-prolyl cis-trans isomerase activity"/>
    <property type="evidence" value="ECO:0007669"/>
    <property type="project" value="UniProtKB-KW"/>
</dbReference>
<keyword evidence="11 13" id="KW-0413">Isomerase</keyword>
<dbReference type="SUPFAM" id="SSF109998">
    <property type="entry name" value="Triger factor/SurA peptide-binding domain-like"/>
    <property type="match status" value="1"/>
</dbReference>
<dbReference type="InterPro" id="IPR023058">
    <property type="entry name" value="PPIase_PpiC_CS"/>
</dbReference>
<gene>
    <name evidence="13" type="ORF">MuYL_4244</name>
</gene>
<dbReference type="OrthoDB" id="9812372at2"/>
<evidence type="ECO:0000256" key="5">
    <source>
        <dbReference type="ARBA" id="ARBA00022989"/>
    </source>
</evidence>
<dbReference type="PROSITE" id="PS01096">
    <property type="entry name" value="PPIC_PPIASE_1"/>
    <property type="match status" value="1"/>
</dbReference>
<dbReference type="RefSeq" id="WP_094572204.1">
    <property type="nucleotide sequence ID" value="NZ_CP022743.1"/>
</dbReference>
<reference evidence="13 14" key="1">
    <citation type="submission" date="2017-08" db="EMBL/GenBank/DDBJ databases">
        <title>Complete genome sequence of Mucilaginibacter sp. strain BJC16-A31.</title>
        <authorList>
            <consortium name="Henan University of Science and Technology"/>
            <person name="You X."/>
        </authorList>
    </citation>
    <scope>NUCLEOTIDE SEQUENCE [LARGE SCALE GENOMIC DNA]</scope>
    <source>
        <strain evidence="13 14">BJC16-A31</strain>
    </source>
</reference>
<keyword evidence="3" id="KW-0997">Cell inner membrane</keyword>
<keyword evidence="4" id="KW-0812">Transmembrane</keyword>
<dbReference type="PROSITE" id="PS50198">
    <property type="entry name" value="PPIC_PPIASE_2"/>
    <property type="match status" value="1"/>
</dbReference>
<evidence type="ECO:0000256" key="8">
    <source>
        <dbReference type="ARBA" id="ARBA00038408"/>
    </source>
</evidence>
<evidence type="ECO:0000259" key="12">
    <source>
        <dbReference type="PROSITE" id="PS50198"/>
    </source>
</evidence>
<evidence type="ECO:0000256" key="11">
    <source>
        <dbReference type="PROSITE-ProRule" id="PRU00278"/>
    </source>
</evidence>